<feature type="non-terminal residue" evidence="1">
    <location>
        <position position="1"/>
    </location>
</feature>
<comment type="caution">
    <text evidence="1">The sequence shown here is derived from an EMBL/GenBank/DDBJ whole genome shotgun (WGS) entry which is preliminary data.</text>
</comment>
<evidence type="ECO:0000313" key="2">
    <source>
        <dbReference type="Proteomes" id="UP000789702"/>
    </source>
</evidence>
<proteinExistence type="predicted"/>
<keyword evidence="2" id="KW-1185">Reference proteome</keyword>
<reference evidence="1" key="1">
    <citation type="submission" date="2021-06" db="EMBL/GenBank/DDBJ databases">
        <authorList>
            <person name="Kallberg Y."/>
            <person name="Tangrot J."/>
            <person name="Rosling A."/>
        </authorList>
    </citation>
    <scope>NUCLEOTIDE SEQUENCE</scope>
    <source>
        <strain evidence="1">IL203A</strain>
    </source>
</reference>
<protein>
    <submittedName>
        <fullName evidence="1">6115_t:CDS:1</fullName>
    </submittedName>
</protein>
<dbReference type="EMBL" id="CAJVPU010029883">
    <property type="protein sequence ID" value="CAG8712192.1"/>
    <property type="molecule type" value="Genomic_DNA"/>
</dbReference>
<accession>A0ACA9PPM3</accession>
<feature type="non-terminal residue" evidence="1">
    <location>
        <position position="45"/>
    </location>
</feature>
<sequence>EIFLTVDKKMLEYLTLYILSVKCIKMAQYLYFYTIMADLEIIDLE</sequence>
<gene>
    <name evidence="1" type="ORF">DHETER_LOCUS12327</name>
</gene>
<evidence type="ECO:0000313" key="1">
    <source>
        <dbReference type="EMBL" id="CAG8712192.1"/>
    </source>
</evidence>
<organism evidence="1 2">
    <name type="scientific">Dentiscutata heterogama</name>
    <dbReference type="NCBI Taxonomy" id="1316150"/>
    <lineage>
        <taxon>Eukaryota</taxon>
        <taxon>Fungi</taxon>
        <taxon>Fungi incertae sedis</taxon>
        <taxon>Mucoromycota</taxon>
        <taxon>Glomeromycotina</taxon>
        <taxon>Glomeromycetes</taxon>
        <taxon>Diversisporales</taxon>
        <taxon>Gigasporaceae</taxon>
        <taxon>Dentiscutata</taxon>
    </lineage>
</organism>
<dbReference type="Proteomes" id="UP000789702">
    <property type="component" value="Unassembled WGS sequence"/>
</dbReference>
<name>A0ACA9PPM3_9GLOM</name>